<dbReference type="Proteomes" id="UP000184532">
    <property type="component" value="Unassembled WGS sequence"/>
</dbReference>
<evidence type="ECO:0000313" key="3">
    <source>
        <dbReference type="Proteomes" id="UP000184532"/>
    </source>
</evidence>
<dbReference type="InterPro" id="IPR032710">
    <property type="entry name" value="NTF2-like_dom_sf"/>
</dbReference>
<dbReference type="SUPFAM" id="SSF54427">
    <property type="entry name" value="NTF2-like"/>
    <property type="match status" value="1"/>
</dbReference>
<reference evidence="3" key="1">
    <citation type="submission" date="2016-11" db="EMBL/GenBank/DDBJ databases">
        <authorList>
            <person name="Varghese N."/>
            <person name="Submissions S."/>
        </authorList>
    </citation>
    <scope>NUCLEOTIDE SEQUENCE [LARGE SCALE GENOMIC DNA]</scope>
    <source>
        <strain evidence="3">DSM 22638</strain>
    </source>
</reference>
<keyword evidence="3" id="KW-1185">Reference proteome</keyword>
<name>A0A1M5L350_9FLAO</name>
<keyword evidence="2" id="KW-0413">Isomerase</keyword>
<dbReference type="Gene3D" id="3.10.450.50">
    <property type="match status" value="1"/>
</dbReference>
<sequence length="123" mass="13337">MTTQEVADKLVGLCREGKYEEAYGLYAADAVSLEMPGVPNERTEGLDNILQGFAQWASMIAESHGGTVGDPVVADNHFVVPMTSDVTFKDGRRVNMQELSVYQVAGGKIKQAQFFYDPSVMGG</sequence>
<accession>A0A1M5L350</accession>
<dbReference type="EMBL" id="FQWL01000002">
    <property type="protein sequence ID" value="SHG59447.1"/>
    <property type="molecule type" value="Genomic_DNA"/>
</dbReference>
<dbReference type="AlphaFoldDB" id="A0A1M5L350"/>
<gene>
    <name evidence="2" type="ORF">SAMN04488116_1934</name>
</gene>
<organism evidence="2 3">
    <name type="scientific">Flagellimonas flava</name>
    <dbReference type="NCBI Taxonomy" id="570519"/>
    <lineage>
        <taxon>Bacteria</taxon>
        <taxon>Pseudomonadati</taxon>
        <taxon>Bacteroidota</taxon>
        <taxon>Flavobacteriia</taxon>
        <taxon>Flavobacteriales</taxon>
        <taxon>Flavobacteriaceae</taxon>
        <taxon>Flagellimonas</taxon>
    </lineage>
</organism>
<evidence type="ECO:0000313" key="2">
    <source>
        <dbReference type="EMBL" id="SHG59447.1"/>
    </source>
</evidence>
<evidence type="ECO:0000259" key="1">
    <source>
        <dbReference type="Pfam" id="PF20409"/>
    </source>
</evidence>
<dbReference type="Pfam" id="PF20409">
    <property type="entry name" value="SnoaL_5"/>
    <property type="match status" value="1"/>
</dbReference>
<feature type="domain" description="SnoaL-like" evidence="1">
    <location>
        <begin position="1"/>
        <end position="116"/>
    </location>
</feature>
<dbReference type="RefSeq" id="WP_073178930.1">
    <property type="nucleotide sequence ID" value="NZ_FQWL01000002.1"/>
</dbReference>
<dbReference type="OrthoDB" id="336094at2"/>
<proteinExistence type="predicted"/>
<dbReference type="GO" id="GO:0016853">
    <property type="term" value="F:isomerase activity"/>
    <property type="evidence" value="ECO:0007669"/>
    <property type="project" value="UniProtKB-KW"/>
</dbReference>
<dbReference type="InterPro" id="IPR046860">
    <property type="entry name" value="SnoaL_5"/>
</dbReference>
<protein>
    <submittedName>
        <fullName evidence="2">Ketosteroid isomerase-related protein</fullName>
    </submittedName>
</protein>
<dbReference type="STRING" id="570519.SAMN04488116_1934"/>